<dbReference type="RefSeq" id="WP_336557093.1">
    <property type="nucleotide sequence ID" value="NZ_JAYLLN010000001.1"/>
</dbReference>
<dbReference type="EMBL" id="JAYLLN010000001">
    <property type="protein sequence ID" value="MEI5983497.1"/>
    <property type="molecule type" value="Genomic_DNA"/>
</dbReference>
<protein>
    <submittedName>
        <fullName evidence="1">Uncharacterized protein</fullName>
    </submittedName>
</protein>
<dbReference type="Proteomes" id="UP001363035">
    <property type="component" value="Unassembled WGS sequence"/>
</dbReference>
<organism evidence="1 2">
    <name type="scientific">Sphingobacterium tenebrionis</name>
    <dbReference type="NCBI Taxonomy" id="3111775"/>
    <lineage>
        <taxon>Bacteria</taxon>
        <taxon>Pseudomonadati</taxon>
        <taxon>Bacteroidota</taxon>
        <taxon>Sphingobacteriia</taxon>
        <taxon>Sphingobacteriales</taxon>
        <taxon>Sphingobacteriaceae</taxon>
        <taxon>Sphingobacterium</taxon>
    </lineage>
</organism>
<accession>A0ABU8I193</accession>
<sequence>MVFTLYDAQGKVLGMQRVNYEMQMPPNLSDGGMVDVEPDFGFFFSPQTATANLEFRNSRDYAQGVSLTINDALKVNSATDFEVRVSSMDSEFRGVNSSFIPVSILSVQLLPGQGAIIQSNPRTIISQNESLLASCLSSDKGVERRFHLEYQAKPTIQQIKGLSMGSYQVSILYLLLPR</sequence>
<name>A0ABU8I193_9SPHI</name>
<comment type="caution">
    <text evidence="1">The sequence shown here is derived from an EMBL/GenBank/DDBJ whole genome shotgun (WGS) entry which is preliminary data.</text>
</comment>
<evidence type="ECO:0000313" key="1">
    <source>
        <dbReference type="EMBL" id="MEI5983497.1"/>
    </source>
</evidence>
<keyword evidence="2" id="KW-1185">Reference proteome</keyword>
<proteinExistence type="predicted"/>
<reference evidence="1 2" key="1">
    <citation type="submission" date="2024-01" db="EMBL/GenBank/DDBJ databases">
        <title>Sphingobacterium tenebrionis sp. nov., a novel endophyte isolated from tenebrio molitor intestines.</title>
        <authorList>
            <person name="Zhang C."/>
        </authorList>
    </citation>
    <scope>NUCLEOTIDE SEQUENCE [LARGE SCALE GENOMIC DNA]</scope>
    <source>
        <strain evidence="1 2">PU5-4</strain>
    </source>
</reference>
<gene>
    <name evidence="1" type="ORF">VJ786_01145</name>
</gene>
<evidence type="ECO:0000313" key="2">
    <source>
        <dbReference type="Proteomes" id="UP001363035"/>
    </source>
</evidence>